<dbReference type="EMBL" id="JYDW01000018">
    <property type="protein sequence ID" value="KRZ61446.1"/>
    <property type="molecule type" value="Genomic_DNA"/>
</dbReference>
<dbReference type="AlphaFoldDB" id="A0A0V1LPI5"/>
<evidence type="ECO:0000256" key="1">
    <source>
        <dbReference type="SAM" id="Phobius"/>
    </source>
</evidence>
<feature type="transmembrane region" description="Helical" evidence="1">
    <location>
        <begin position="12"/>
        <end position="35"/>
    </location>
</feature>
<evidence type="ECO:0000313" key="2">
    <source>
        <dbReference type="EMBL" id="KRZ61446.1"/>
    </source>
</evidence>
<name>A0A0V1LPI5_9BILA</name>
<sequence length="52" mass="5949">MNRFVIVNFRWFLFGQWTTNNVVSAILIIGGDAALEKKEKPRLFSDGQATTF</sequence>
<organism evidence="2 3">
    <name type="scientific">Trichinella nativa</name>
    <dbReference type="NCBI Taxonomy" id="6335"/>
    <lineage>
        <taxon>Eukaryota</taxon>
        <taxon>Metazoa</taxon>
        <taxon>Ecdysozoa</taxon>
        <taxon>Nematoda</taxon>
        <taxon>Enoplea</taxon>
        <taxon>Dorylaimia</taxon>
        <taxon>Trichinellida</taxon>
        <taxon>Trichinellidae</taxon>
        <taxon>Trichinella</taxon>
    </lineage>
</organism>
<dbReference type="Proteomes" id="UP000054721">
    <property type="component" value="Unassembled WGS sequence"/>
</dbReference>
<comment type="caution">
    <text evidence="2">The sequence shown here is derived from an EMBL/GenBank/DDBJ whole genome shotgun (WGS) entry which is preliminary data.</text>
</comment>
<evidence type="ECO:0000313" key="3">
    <source>
        <dbReference type="Proteomes" id="UP000054721"/>
    </source>
</evidence>
<reference evidence="2 3" key="1">
    <citation type="submission" date="2015-05" db="EMBL/GenBank/DDBJ databases">
        <title>Evolution of Trichinella species and genotypes.</title>
        <authorList>
            <person name="Korhonen P.K."/>
            <person name="Edoardo P."/>
            <person name="Giuseppe L.R."/>
            <person name="Gasser R.B."/>
        </authorList>
    </citation>
    <scope>NUCLEOTIDE SEQUENCE [LARGE SCALE GENOMIC DNA]</scope>
    <source>
        <strain evidence="2">ISS10</strain>
    </source>
</reference>
<keyword evidence="3" id="KW-1185">Reference proteome</keyword>
<accession>A0A0V1LPI5</accession>
<keyword evidence="1" id="KW-0812">Transmembrane</keyword>
<gene>
    <name evidence="2" type="ORF">T02_7323</name>
</gene>
<keyword evidence="1" id="KW-1133">Transmembrane helix</keyword>
<keyword evidence="1" id="KW-0472">Membrane</keyword>
<protein>
    <submittedName>
        <fullName evidence="2">Uncharacterized protein</fullName>
    </submittedName>
</protein>
<proteinExistence type="predicted"/>